<accession>A0A449AA12</accession>
<protein>
    <submittedName>
        <fullName evidence="2">Possible MarR-family transcription repressor</fullName>
    </submittedName>
</protein>
<dbReference type="EMBL" id="LR214970">
    <property type="protein sequence ID" value="VEU61022.1"/>
    <property type="molecule type" value="Genomic_DNA"/>
</dbReference>
<name>A0A449AA12_9BACT</name>
<proteinExistence type="predicted"/>
<dbReference type="AlphaFoldDB" id="A0A449AA12"/>
<dbReference type="Proteomes" id="UP000290942">
    <property type="component" value="Chromosome"/>
</dbReference>
<evidence type="ECO:0000313" key="3">
    <source>
        <dbReference type="Proteomes" id="UP000290942"/>
    </source>
</evidence>
<gene>
    <name evidence="2" type="primary">marR</name>
    <name evidence="2" type="ORF">NCTC10122_00601</name>
</gene>
<organism evidence="2 3">
    <name type="scientific">Mycoplasmopsis bovigenitalium</name>
    <dbReference type="NCBI Taxonomy" id="2112"/>
    <lineage>
        <taxon>Bacteria</taxon>
        <taxon>Bacillati</taxon>
        <taxon>Mycoplasmatota</taxon>
        <taxon>Mycoplasmoidales</taxon>
        <taxon>Metamycoplasmataceae</taxon>
        <taxon>Mycoplasmopsis</taxon>
    </lineage>
</organism>
<reference evidence="2 3" key="1">
    <citation type="submission" date="2019-01" db="EMBL/GenBank/DDBJ databases">
        <authorList>
            <consortium name="Pathogen Informatics"/>
        </authorList>
    </citation>
    <scope>NUCLEOTIDE SEQUENCE [LARGE SCALE GENOMIC DNA]</scope>
    <source>
        <strain evidence="2 3">NCTC10122</strain>
    </source>
</reference>
<sequence length="38" mass="4627">MRKIVRQKNKERAAKRLHKLQKEQARDLRRAQRAQASE</sequence>
<feature type="region of interest" description="Disordered" evidence="1">
    <location>
        <begin position="1"/>
        <end position="38"/>
    </location>
</feature>
<evidence type="ECO:0000256" key="1">
    <source>
        <dbReference type="SAM" id="MobiDB-lite"/>
    </source>
</evidence>
<feature type="compositionally biased region" description="Basic and acidic residues" evidence="1">
    <location>
        <begin position="8"/>
        <end position="30"/>
    </location>
</feature>
<evidence type="ECO:0000313" key="2">
    <source>
        <dbReference type="EMBL" id="VEU61022.1"/>
    </source>
</evidence>